<protein>
    <recommendedName>
        <fullName evidence="3">Nuclear transport factor 2 family protein</fullName>
    </recommendedName>
</protein>
<accession>A0ABP9WN02</accession>
<dbReference type="RefSeq" id="WP_345549683.1">
    <property type="nucleotide sequence ID" value="NZ_BAABRT010000007.1"/>
</dbReference>
<name>A0ABP9WN02_9GAMM</name>
<dbReference type="InterPro" id="IPR032710">
    <property type="entry name" value="NTF2-like_dom_sf"/>
</dbReference>
<reference evidence="1 2" key="1">
    <citation type="submission" date="2024-02" db="EMBL/GenBank/DDBJ databases">
        <title>Microbulbifer aestuariivivens NBRC 112533.</title>
        <authorList>
            <person name="Ichikawa N."/>
            <person name="Katano-Makiyama Y."/>
            <person name="Hidaka K."/>
        </authorList>
    </citation>
    <scope>NUCLEOTIDE SEQUENCE [LARGE SCALE GENOMIC DNA]</scope>
    <source>
        <strain evidence="1 2">NBRC 112533</strain>
    </source>
</reference>
<sequence>MSSVDSHSRAEISKLYQQYRRTFESGDAQQVADFYRFPLHYYTDDGGKSVFDRSQFVDLVEKLLSLYRRLGVAQIVGTVKDLVAVNASASLVSLNWILLRTDGDQTSQLYAATSRYLVVDTADGLKIDALFASDETTKLRAVLRQRRQGRE</sequence>
<dbReference type="Proteomes" id="UP001408594">
    <property type="component" value="Unassembled WGS sequence"/>
</dbReference>
<keyword evidence="2" id="KW-1185">Reference proteome</keyword>
<evidence type="ECO:0000313" key="1">
    <source>
        <dbReference type="EMBL" id="GAA5524600.1"/>
    </source>
</evidence>
<comment type="caution">
    <text evidence="1">The sequence shown here is derived from an EMBL/GenBank/DDBJ whole genome shotgun (WGS) entry which is preliminary data.</text>
</comment>
<dbReference type="Gene3D" id="3.10.450.50">
    <property type="match status" value="1"/>
</dbReference>
<proteinExistence type="predicted"/>
<dbReference type="SUPFAM" id="SSF54427">
    <property type="entry name" value="NTF2-like"/>
    <property type="match status" value="1"/>
</dbReference>
<dbReference type="EMBL" id="BAABRT010000007">
    <property type="protein sequence ID" value="GAA5524600.1"/>
    <property type="molecule type" value="Genomic_DNA"/>
</dbReference>
<gene>
    <name evidence="1" type="ORF">Maes01_01157</name>
</gene>
<dbReference type="CDD" id="cd00531">
    <property type="entry name" value="NTF2_like"/>
    <property type="match status" value="1"/>
</dbReference>
<evidence type="ECO:0000313" key="2">
    <source>
        <dbReference type="Proteomes" id="UP001408594"/>
    </source>
</evidence>
<organism evidence="1 2">
    <name type="scientific">Microbulbifer aestuariivivens</name>
    <dbReference type="NCBI Taxonomy" id="1908308"/>
    <lineage>
        <taxon>Bacteria</taxon>
        <taxon>Pseudomonadati</taxon>
        <taxon>Pseudomonadota</taxon>
        <taxon>Gammaproteobacteria</taxon>
        <taxon>Cellvibrionales</taxon>
        <taxon>Microbulbiferaceae</taxon>
        <taxon>Microbulbifer</taxon>
    </lineage>
</organism>
<evidence type="ECO:0008006" key="3">
    <source>
        <dbReference type="Google" id="ProtNLM"/>
    </source>
</evidence>